<dbReference type="Proteomes" id="UP001366060">
    <property type="component" value="Unassembled WGS sequence"/>
</dbReference>
<dbReference type="InterPro" id="IPR036406">
    <property type="entry name" value="Coprogen_oxidase_aer_sf"/>
</dbReference>
<comment type="caution">
    <text evidence="8">The sequence shown here is derived from an EMBL/GenBank/DDBJ whole genome shotgun (WGS) entry which is preliminary data.</text>
</comment>
<evidence type="ECO:0000256" key="6">
    <source>
        <dbReference type="ARBA" id="ARBA00023133"/>
    </source>
</evidence>
<dbReference type="InterPro" id="IPR001260">
    <property type="entry name" value="Coprogen_oxidase_aer"/>
</dbReference>
<evidence type="ECO:0000256" key="1">
    <source>
        <dbReference type="ARBA" id="ARBA00005168"/>
    </source>
</evidence>
<evidence type="ECO:0000256" key="5">
    <source>
        <dbReference type="ARBA" id="ARBA00023002"/>
    </source>
</evidence>
<organism evidence="8 9">
    <name type="scientific">Psychromonas arctica</name>
    <dbReference type="NCBI Taxonomy" id="168275"/>
    <lineage>
        <taxon>Bacteria</taxon>
        <taxon>Pseudomonadati</taxon>
        <taxon>Pseudomonadota</taxon>
        <taxon>Gammaproteobacteria</taxon>
        <taxon>Alteromonadales</taxon>
        <taxon>Psychromonadaceae</taxon>
        <taxon>Psychromonas</taxon>
    </lineage>
</organism>
<dbReference type="EC" id="1.3.3.3" evidence="4"/>
<dbReference type="Pfam" id="PF01218">
    <property type="entry name" value="Coprogen_oxidas"/>
    <property type="match status" value="1"/>
</dbReference>
<keyword evidence="6" id="KW-0350">Heme biosynthesis</keyword>
<dbReference type="Gene3D" id="3.40.1500.10">
    <property type="entry name" value="Coproporphyrinogen III oxidase, aerobic"/>
    <property type="match status" value="1"/>
</dbReference>
<evidence type="ECO:0000256" key="4">
    <source>
        <dbReference type="ARBA" id="ARBA00012869"/>
    </source>
</evidence>
<sequence length="319" mass="35956">MRVFATSDEAQFALTQLSKVQFYFVEKLEKLSTGTSFKSVEWLRDNGSHGGGKRFEASTNTIFNRASVNVSQVQYEDRPDKAFLSATALSTIIHPQHPLAPSIHIHVSWTELKNGKQFWRLMADLNPAVEDTNDNVLFNDMLKKVSGEWFDSGIEQGDQYFYIPALNKHRGVSHFYLEGFTGNEQTPKAFSIDFATEVIDCYIALLEEKFSRLAPPSDSELQQQLDYHTLYFYQVLTLDKGTTAGLLIHNQNDVGTLGSLPAYINRDLLASWIALSDEAQQPLVQALVDLLPKQKSVHVTPEIKANIALAIRQHYATLK</sequence>
<protein>
    <recommendedName>
        <fullName evidence="4">coproporphyrinogen oxidase</fullName>
        <ecNumber evidence="4">1.3.3.3</ecNumber>
    </recommendedName>
</protein>
<comment type="similarity">
    <text evidence="2">Belongs to the aerobic coproporphyrinogen-III oxidase family.</text>
</comment>
<evidence type="ECO:0000256" key="3">
    <source>
        <dbReference type="ARBA" id="ARBA00011738"/>
    </source>
</evidence>
<keyword evidence="5" id="KW-0560">Oxidoreductase</keyword>
<dbReference type="SUPFAM" id="SSF102886">
    <property type="entry name" value="Coproporphyrinogen III oxidase"/>
    <property type="match status" value="1"/>
</dbReference>
<name>A0ABU9HFY1_9GAMM</name>
<keyword evidence="7" id="KW-0627">Porphyrin biosynthesis</keyword>
<keyword evidence="9" id="KW-1185">Reference proteome</keyword>
<gene>
    <name evidence="8" type="ORF">V6255_15890</name>
</gene>
<dbReference type="RefSeq" id="WP_341629034.1">
    <property type="nucleotide sequence ID" value="NZ_JBAKBA010000049.1"/>
</dbReference>
<reference evidence="8 9" key="1">
    <citation type="submission" date="2024-02" db="EMBL/GenBank/DDBJ databases">
        <title>Bacteria isolated from the canopy kelp, Nereocystis luetkeana.</title>
        <authorList>
            <person name="Pfister C.A."/>
            <person name="Younker I.T."/>
            <person name="Light S.H."/>
        </authorList>
    </citation>
    <scope>NUCLEOTIDE SEQUENCE [LARGE SCALE GENOMIC DNA]</scope>
    <source>
        <strain evidence="8 9">TI.2.07</strain>
    </source>
</reference>
<evidence type="ECO:0000313" key="8">
    <source>
        <dbReference type="EMBL" id="MEL0660623.1"/>
    </source>
</evidence>
<evidence type="ECO:0000256" key="2">
    <source>
        <dbReference type="ARBA" id="ARBA00010644"/>
    </source>
</evidence>
<comment type="subunit">
    <text evidence="3">Homodimer.</text>
</comment>
<comment type="pathway">
    <text evidence="1">Porphyrin-containing compound metabolism; protoporphyrin-IX biosynthesis; protoporphyrinogen-IX from coproporphyrinogen-III (O2 route): step 1/1.</text>
</comment>
<dbReference type="EMBL" id="JBAKBA010000049">
    <property type="protein sequence ID" value="MEL0660623.1"/>
    <property type="molecule type" value="Genomic_DNA"/>
</dbReference>
<accession>A0ABU9HFY1</accession>
<evidence type="ECO:0000313" key="9">
    <source>
        <dbReference type="Proteomes" id="UP001366060"/>
    </source>
</evidence>
<evidence type="ECO:0000256" key="7">
    <source>
        <dbReference type="ARBA" id="ARBA00023244"/>
    </source>
</evidence>
<proteinExistence type="inferred from homology"/>
<dbReference type="PANTHER" id="PTHR10755">
    <property type="entry name" value="COPROPORPHYRINOGEN III OXIDASE, MITOCHONDRIAL"/>
    <property type="match status" value="1"/>
</dbReference>
<dbReference type="PANTHER" id="PTHR10755:SF0">
    <property type="entry name" value="OXYGEN-DEPENDENT COPROPORPHYRINOGEN-III OXIDASE, MITOCHONDRIAL"/>
    <property type="match status" value="1"/>
</dbReference>